<accession>A0A1B6FUS8</accession>
<keyword evidence="3" id="KW-0677">Repeat</keyword>
<feature type="domain" description="C2H2-type" evidence="9">
    <location>
        <begin position="479"/>
        <end position="502"/>
    </location>
</feature>
<dbReference type="PANTHER" id="PTHR16515">
    <property type="entry name" value="PR DOMAIN ZINC FINGER PROTEIN"/>
    <property type="match status" value="1"/>
</dbReference>
<dbReference type="PROSITE" id="PS50157">
    <property type="entry name" value="ZINC_FINGER_C2H2_2"/>
    <property type="match status" value="4"/>
</dbReference>
<dbReference type="GO" id="GO:0008270">
    <property type="term" value="F:zinc ion binding"/>
    <property type="evidence" value="ECO:0007669"/>
    <property type="project" value="UniProtKB-KW"/>
</dbReference>
<reference evidence="10" key="1">
    <citation type="submission" date="2015-11" db="EMBL/GenBank/DDBJ databases">
        <title>De novo transcriptome assembly of four potential Pierce s Disease insect vectors from Arizona vineyards.</title>
        <authorList>
            <person name="Tassone E.E."/>
        </authorList>
    </citation>
    <scope>NUCLEOTIDE SEQUENCE</scope>
</reference>
<dbReference type="EMBL" id="GECZ01015793">
    <property type="protein sequence ID" value="JAS53976.1"/>
    <property type="molecule type" value="Transcribed_RNA"/>
</dbReference>
<dbReference type="InterPro" id="IPR050331">
    <property type="entry name" value="Zinc_finger"/>
</dbReference>
<evidence type="ECO:0000256" key="1">
    <source>
        <dbReference type="ARBA" id="ARBA00004123"/>
    </source>
</evidence>
<evidence type="ECO:0000256" key="4">
    <source>
        <dbReference type="ARBA" id="ARBA00022771"/>
    </source>
</evidence>
<evidence type="ECO:0000256" key="6">
    <source>
        <dbReference type="ARBA" id="ARBA00023125"/>
    </source>
</evidence>
<organism evidence="10">
    <name type="scientific">Cuerna arida</name>
    <dbReference type="NCBI Taxonomy" id="1464854"/>
    <lineage>
        <taxon>Eukaryota</taxon>
        <taxon>Metazoa</taxon>
        <taxon>Ecdysozoa</taxon>
        <taxon>Arthropoda</taxon>
        <taxon>Hexapoda</taxon>
        <taxon>Insecta</taxon>
        <taxon>Pterygota</taxon>
        <taxon>Neoptera</taxon>
        <taxon>Paraneoptera</taxon>
        <taxon>Hemiptera</taxon>
        <taxon>Auchenorrhyncha</taxon>
        <taxon>Membracoidea</taxon>
        <taxon>Cicadellidae</taxon>
        <taxon>Cicadellinae</taxon>
        <taxon>Proconiini</taxon>
        <taxon>Cuerna</taxon>
    </lineage>
</organism>
<keyword evidence="4 8" id="KW-0863">Zinc-finger</keyword>
<evidence type="ECO:0000256" key="8">
    <source>
        <dbReference type="PROSITE-ProRule" id="PRU00042"/>
    </source>
</evidence>
<dbReference type="GO" id="GO:0010468">
    <property type="term" value="P:regulation of gene expression"/>
    <property type="evidence" value="ECO:0007669"/>
    <property type="project" value="TreeGrafter"/>
</dbReference>
<dbReference type="FunFam" id="3.30.160.60:FF:002529">
    <property type="entry name" value="B-cell CLL/lymphoma 6 member B protein"/>
    <property type="match status" value="1"/>
</dbReference>
<dbReference type="SUPFAM" id="SSF57667">
    <property type="entry name" value="beta-beta-alpha zinc fingers"/>
    <property type="match status" value="2"/>
</dbReference>
<keyword evidence="2" id="KW-0479">Metal-binding</keyword>
<evidence type="ECO:0000256" key="3">
    <source>
        <dbReference type="ARBA" id="ARBA00022737"/>
    </source>
</evidence>
<feature type="domain" description="C2H2-type" evidence="9">
    <location>
        <begin position="423"/>
        <end position="450"/>
    </location>
</feature>
<feature type="domain" description="C2H2-type" evidence="9">
    <location>
        <begin position="451"/>
        <end position="478"/>
    </location>
</feature>
<dbReference type="AlphaFoldDB" id="A0A1B6FUS8"/>
<keyword evidence="7" id="KW-0539">Nucleus</keyword>
<protein>
    <recommendedName>
        <fullName evidence="9">C2H2-type domain-containing protein</fullName>
    </recommendedName>
</protein>
<comment type="subcellular location">
    <subcellularLocation>
        <location evidence="1">Nucleus</location>
    </subcellularLocation>
</comment>
<dbReference type="Gene3D" id="3.30.160.60">
    <property type="entry name" value="Classic Zinc Finger"/>
    <property type="match status" value="4"/>
</dbReference>
<evidence type="ECO:0000313" key="10">
    <source>
        <dbReference type="EMBL" id="JAS53976.1"/>
    </source>
</evidence>
<dbReference type="Pfam" id="PF00096">
    <property type="entry name" value="zf-C2H2"/>
    <property type="match status" value="2"/>
</dbReference>
<gene>
    <name evidence="10" type="ORF">g.8207</name>
</gene>
<evidence type="ECO:0000256" key="7">
    <source>
        <dbReference type="ARBA" id="ARBA00023242"/>
    </source>
</evidence>
<dbReference type="InterPro" id="IPR036236">
    <property type="entry name" value="Znf_C2H2_sf"/>
</dbReference>
<proteinExistence type="predicted"/>
<name>A0A1B6FUS8_9HEMI</name>
<dbReference type="SMART" id="SM00355">
    <property type="entry name" value="ZnF_C2H2"/>
    <property type="match status" value="4"/>
</dbReference>
<keyword evidence="6" id="KW-0238">DNA-binding</keyword>
<dbReference type="PANTHER" id="PTHR16515:SF49">
    <property type="entry name" value="GASTRULA ZINC FINGER PROTEIN XLCGF49.1-LIKE-RELATED"/>
    <property type="match status" value="1"/>
</dbReference>
<dbReference type="PROSITE" id="PS00028">
    <property type="entry name" value="ZINC_FINGER_C2H2_1"/>
    <property type="match status" value="3"/>
</dbReference>
<dbReference type="FunFam" id="3.30.160.60:FF:002326">
    <property type="entry name" value="B-cell CLL/lymphoma 6 member B protein"/>
    <property type="match status" value="1"/>
</dbReference>
<evidence type="ECO:0000256" key="5">
    <source>
        <dbReference type="ARBA" id="ARBA00022833"/>
    </source>
</evidence>
<dbReference type="FunFam" id="3.30.160.60:FF:002555">
    <property type="entry name" value="B-cell CLL/lymphoma 6 member B protein"/>
    <property type="match status" value="1"/>
</dbReference>
<feature type="domain" description="C2H2-type" evidence="9">
    <location>
        <begin position="393"/>
        <end position="422"/>
    </location>
</feature>
<dbReference type="GO" id="GO:0003677">
    <property type="term" value="F:DNA binding"/>
    <property type="evidence" value="ECO:0007669"/>
    <property type="project" value="UniProtKB-KW"/>
</dbReference>
<evidence type="ECO:0000256" key="2">
    <source>
        <dbReference type="ARBA" id="ARBA00022723"/>
    </source>
</evidence>
<evidence type="ECO:0000259" key="9">
    <source>
        <dbReference type="PROSITE" id="PS50157"/>
    </source>
</evidence>
<keyword evidence="5" id="KW-0862">Zinc</keyword>
<dbReference type="GO" id="GO:0005634">
    <property type="term" value="C:nucleus"/>
    <property type="evidence" value="ECO:0007669"/>
    <property type="project" value="UniProtKB-SubCell"/>
</dbReference>
<dbReference type="InterPro" id="IPR013087">
    <property type="entry name" value="Znf_C2H2_type"/>
</dbReference>
<sequence>MSVVTTYNTPYGINRYEGKNDNRKDSGNQNGAMLNMLAEVATQTLWADNRARSSSPSPPTVIKKKRSREMNGMPLNQARMLSVNQLVRTFSRFEGDELRRLFSFQCLLIPKKCNVRFDSFGNETKARNLIKDHLLTHLEELPEGEILQVPKHQEDSSYKKVVNQIKSHKKIKTLKPVEVKAVLETNEIPIEACHEVVVETEKATNTSSNTVCVALAECYEELQNSLEDRPKPPDHDYYRAPEDQVLPLAKDQYTDVETIWIKTEHTDSNTSGITNYMVAVTDNGDHPMLSVSNEVVVKTEESEVCIDYQPSQADHDQIVTVTLKSDNLPVLQDNRVLESEVNYEESCVERDEHRQHKKPKGKAKFIGQSAAEKEMAVRMIENMKLKQGTSDPLECQICVPSRVFTAPTTLISHYRSHAGIKPYECHLCGGVFTRQHSLNYHLLIHSNKTRFTCSDCGRKFRHPSHFKEHQRRHTGEAPFECSDCIIRFKTRNTYKRHLKTRHGKVLTQSGGIIILSEEEFRRVRTAPRSLQTRVSSDKENNRRPRAKVVNLLRRGKKRAGEEEVDDIVQKYNLSGNWSTNLLEPEEQEQEEGEAQQVTILQAVGGGSGPTTVMVLSADNLLYNNITT</sequence>